<dbReference type="Pfam" id="PF00126">
    <property type="entry name" value="HTH_1"/>
    <property type="match status" value="1"/>
</dbReference>
<dbReference type="PROSITE" id="PS50931">
    <property type="entry name" value="HTH_LYSR"/>
    <property type="match status" value="1"/>
</dbReference>
<evidence type="ECO:0000313" key="8">
    <source>
        <dbReference type="Proteomes" id="UP000196125"/>
    </source>
</evidence>
<dbReference type="CDD" id="cd05466">
    <property type="entry name" value="PBP2_LTTR_substrate"/>
    <property type="match status" value="1"/>
</dbReference>
<proteinExistence type="inferred from homology"/>
<dbReference type="Pfam" id="PF03466">
    <property type="entry name" value="LysR_substrate"/>
    <property type="match status" value="1"/>
</dbReference>
<dbReference type="Gene3D" id="1.10.10.10">
    <property type="entry name" value="Winged helix-like DNA-binding domain superfamily/Winged helix DNA-binding domain"/>
    <property type="match status" value="1"/>
</dbReference>
<dbReference type="InterPro" id="IPR000847">
    <property type="entry name" value="LysR_HTH_N"/>
</dbReference>
<keyword evidence="2" id="KW-0805">Transcription regulation</keyword>
<name>A0A1Y6IYS5_9VIBR</name>
<dbReference type="RefSeq" id="WP_087482201.1">
    <property type="nucleotide sequence ID" value="NZ_AP024884.1"/>
</dbReference>
<evidence type="ECO:0000256" key="4">
    <source>
        <dbReference type="ARBA" id="ARBA00023163"/>
    </source>
</evidence>
<dbReference type="EMBL" id="FXXI01000008">
    <property type="protein sequence ID" value="SMS02181.1"/>
    <property type="molecule type" value="Genomic_DNA"/>
</dbReference>
<dbReference type="AlphaFoldDB" id="A0A1Y6IYS5"/>
<reference evidence="7 8" key="1">
    <citation type="submission" date="2017-05" db="EMBL/GenBank/DDBJ databases">
        <authorList>
            <person name="Song R."/>
            <person name="Chenine A.L."/>
            <person name="Ruprecht R.M."/>
        </authorList>
    </citation>
    <scope>NUCLEOTIDE SEQUENCE [LARGE SCALE GENOMIC DNA]</scope>
    <source>
        <strain evidence="7 8">CECT 7927</strain>
    </source>
</reference>
<dbReference type="GO" id="GO:0003700">
    <property type="term" value="F:DNA-binding transcription factor activity"/>
    <property type="evidence" value="ECO:0007669"/>
    <property type="project" value="InterPro"/>
</dbReference>
<evidence type="ECO:0000259" key="5">
    <source>
        <dbReference type="PROSITE" id="PS50931"/>
    </source>
</evidence>
<dbReference type="PANTHER" id="PTHR30126:SF88">
    <property type="entry name" value="TRANSCRIPTIONAL REGULATOR-RELATED"/>
    <property type="match status" value="1"/>
</dbReference>
<organism evidence="7 8">
    <name type="scientific">Vibrio mangrovi</name>
    <dbReference type="NCBI Taxonomy" id="474394"/>
    <lineage>
        <taxon>Bacteria</taxon>
        <taxon>Pseudomonadati</taxon>
        <taxon>Pseudomonadota</taxon>
        <taxon>Gammaproteobacteria</taxon>
        <taxon>Vibrionales</taxon>
        <taxon>Vibrionaceae</taxon>
        <taxon>Vibrio</taxon>
    </lineage>
</organism>
<reference evidence="6 9" key="2">
    <citation type="submission" date="2023-11" db="EMBL/GenBank/DDBJ databases">
        <title>Plant-associative lifestyle of Vibrio porteresiae and its evolutionary dynamics.</title>
        <authorList>
            <person name="Rameshkumar N."/>
            <person name="Kirti K."/>
        </authorList>
    </citation>
    <scope>NUCLEOTIDE SEQUENCE [LARGE SCALE GENOMIC DNA]</scope>
    <source>
        <strain evidence="6 9">MSSRF38</strain>
    </source>
</reference>
<evidence type="ECO:0000313" key="9">
    <source>
        <dbReference type="Proteomes" id="UP001283366"/>
    </source>
</evidence>
<dbReference type="SUPFAM" id="SSF53850">
    <property type="entry name" value="Periplasmic binding protein-like II"/>
    <property type="match status" value="1"/>
</dbReference>
<keyword evidence="3" id="KW-0238">DNA-binding</keyword>
<evidence type="ECO:0000313" key="7">
    <source>
        <dbReference type="EMBL" id="SMS02181.1"/>
    </source>
</evidence>
<dbReference type="InterPro" id="IPR005119">
    <property type="entry name" value="LysR_subst-bd"/>
</dbReference>
<protein>
    <submittedName>
        <fullName evidence="7">HTH-type transcriptional activator AllS</fullName>
    </submittedName>
    <submittedName>
        <fullName evidence="6">LysR family transcriptional regulator</fullName>
    </submittedName>
</protein>
<accession>A0A1Y6IYS5</accession>
<dbReference type="Gene3D" id="3.40.190.290">
    <property type="match status" value="1"/>
</dbReference>
<evidence type="ECO:0000256" key="1">
    <source>
        <dbReference type="ARBA" id="ARBA00009437"/>
    </source>
</evidence>
<gene>
    <name evidence="7" type="primary">allS_2</name>
    <name evidence="6" type="ORF">SBX37_21145</name>
    <name evidence="7" type="ORF">VIM7927_03499</name>
</gene>
<dbReference type="SUPFAM" id="SSF46785">
    <property type="entry name" value="Winged helix' DNA-binding domain"/>
    <property type="match status" value="1"/>
</dbReference>
<evidence type="ECO:0000256" key="2">
    <source>
        <dbReference type="ARBA" id="ARBA00023015"/>
    </source>
</evidence>
<dbReference type="OrthoDB" id="6988449at2"/>
<dbReference type="PANTHER" id="PTHR30126">
    <property type="entry name" value="HTH-TYPE TRANSCRIPTIONAL REGULATOR"/>
    <property type="match status" value="1"/>
</dbReference>
<dbReference type="GO" id="GO:0000976">
    <property type="term" value="F:transcription cis-regulatory region binding"/>
    <property type="evidence" value="ECO:0007669"/>
    <property type="project" value="TreeGrafter"/>
</dbReference>
<dbReference type="Proteomes" id="UP001283366">
    <property type="component" value="Unassembled WGS sequence"/>
</dbReference>
<evidence type="ECO:0000313" key="6">
    <source>
        <dbReference type="EMBL" id="MDW6005379.1"/>
    </source>
</evidence>
<keyword evidence="9" id="KW-1185">Reference proteome</keyword>
<keyword evidence="4" id="KW-0804">Transcription</keyword>
<dbReference type="Proteomes" id="UP000196125">
    <property type="component" value="Unassembled WGS sequence"/>
</dbReference>
<dbReference type="InterPro" id="IPR036390">
    <property type="entry name" value="WH_DNA-bd_sf"/>
</dbReference>
<evidence type="ECO:0000256" key="3">
    <source>
        <dbReference type="ARBA" id="ARBA00023125"/>
    </source>
</evidence>
<comment type="similarity">
    <text evidence="1">Belongs to the LysR transcriptional regulatory family.</text>
</comment>
<feature type="domain" description="HTH lysR-type" evidence="5">
    <location>
        <begin position="4"/>
        <end position="61"/>
    </location>
</feature>
<sequence>MFKTTLDQWFVFKTIVEENGFSAAAEALNRSQSTISYSMSKLQSQLNVQLINIEGKRCELTPAGRNLLQSVYPLLEDFEYLEKTAHFLANGVEARILLSIDNIFPKDILFEAIRLFSEKFPLTEVHIDEHLRFLPSDDNAFDLAITISEDGLVPGTKLIEVNLIPVAHKDHPMFQEGHDTYSFEQLASHKMIFYQKSFQSEMENAPTIPGKIWSVRSVDSAISALKANLCYGWLPEHAITDYLESGLFRRIKITELPKCEIPLYLVEKSRKAKGPATSYLAEMLKQCCERHNRP</sequence>
<dbReference type="InterPro" id="IPR036388">
    <property type="entry name" value="WH-like_DNA-bd_sf"/>
</dbReference>
<dbReference type="EMBL" id="JAWRCO010000002">
    <property type="protein sequence ID" value="MDW6005379.1"/>
    <property type="molecule type" value="Genomic_DNA"/>
</dbReference>